<dbReference type="Gene3D" id="1.20.140.150">
    <property type="match status" value="2"/>
</dbReference>
<evidence type="ECO:0000313" key="7">
    <source>
        <dbReference type="EMBL" id="JAB90756.1"/>
    </source>
</evidence>
<proteinExistence type="evidence at transcript level"/>
<dbReference type="EMBL" id="GAMC01015798">
    <property type="protein sequence ID" value="JAB90757.1"/>
    <property type="molecule type" value="mRNA"/>
</dbReference>
<dbReference type="OrthoDB" id="5917530at2759"/>
<dbReference type="EMBL" id="CAJHJT010000056">
    <property type="protein sequence ID" value="CAD7015290.1"/>
    <property type="molecule type" value="Genomic_DNA"/>
</dbReference>
<comment type="subcellular location">
    <subcellularLocation>
        <location evidence="1">Membrane</location>
        <topology evidence="1">Multi-pass membrane protein</topology>
    </subcellularLocation>
</comment>
<dbReference type="AlphaFoldDB" id="W8BC73"/>
<feature type="transmembrane region" description="Helical" evidence="5">
    <location>
        <begin position="320"/>
        <end position="339"/>
    </location>
</feature>
<evidence type="ECO:0000256" key="4">
    <source>
        <dbReference type="ARBA" id="ARBA00023136"/>
    </source>
</evidence>
<dbReference type="InterPro" id="IPR050579">
    <property type="entry name" value="PMP-22/EMP/MP20-like"/>
</dbReference>
<evidence type="ECO:0000313" key="6">
    <source>
        <dbReference type="EMBL" id="CAD7015290.1"/>
    </source>
</evidence>
<reference evidence="7" key="1">
    <citation type="submission" date="2013-07" db="EMBL/GenBank/DDBJ databases">
        <authorList>
            <person name="Geib S."/>
        </authorList>
    </citation>
    <scope>NUCLEOTIDE SEQUENCE</scope>
</reference>
<dbReference type="EMBL" id="GAMC01015799">
    <property type="protein sequence ID" value="JAB90756.1"/>
    <property type="molecule type" value="mRNA"/>
</dbReference>
<keyword evidence="4 5" id="KW-0472">Membrane</keyword>
<dbReference type="Proteomes" id="UP000606786">
    <property type="component" value="Unassembled WGS sequence"/>
</dbReference>
<organism evidence="7">
    <name type="scientific">Ceratitis capitata</name>
    <name type="common">Mediterranean fruit fly</name>
    <name type="synonym">Tephritis capitata</name>
    <dbReference type="NCBI Taxonomy" id="7213"/>
    <lineage>
        <taxon>Eukaryota</taxon>
        <taxon>Metazoa</taxon>
        <taxon>Ecdysozoa</taxon>
        <taxon>Arthropoda</taxon>
        <taxon>Hexapoda</taxon>
        <taxon>Insecta</taxon>
        <taxon>Pterygota</taxon>
        <taxon>Neoptera</taxon>
        <taxon>Endopterygota</taxon>
        <taxon>Diptera</taxon>
        <taxon>Brachycera</taxon>
        <taxon>Muscomorpha</taxon>
        <taxon>Tephritoidea</taxon>
        <taxon>Tephritidae</taxon>
        <taxon>Ceratitis</taxon>
        <taxon>Ceratitis</taxon>
    </lineage>
</organism>
<dbReference type="PANTHER" id="PTHR10671:SF110">
    <property type="entry name" value="FI18012P1"/>
    <property type="match status" value="1"/>
</dbReference>
<name>W8BC73_CERCA</name>
<reference evidence="7" key="2">
    <citation type="journal article" date="2014" name="BMC Genomics">
        <title>A genomic perspective to assessing quality of mass-reared SIT flies used in Mediterranean fruit fly (Ceratitis capitata) eradication in California.</title>
        <authorList>
            <person name="Calla B."/>
            <person name="Hall B."/>
            <person name="Hou S."/>
            <person name="Geib S.M."/>
        </authorList>
    </citation>
    <scope>NUCLEOTIDE SEQUENCE</scope>
</reference>
<keyword evidence="3 5" id="KW-1133">Transmembrane helix</keyword>
<evidence type="ECO:0000256" key="1">
    <source>
        <dbReference type="ARBA" id="ARBA00004141"/>
    </source>
</evidence>
<reference evidence="6" key="3">
    <citation type="submission" date="2020-11" db="EMBL/GenBank/DDBJ databases">
        <authorList>
            <person name="Whitehead M."/>
        </authorList>
    </citation>
    <scope>NUCLEOTIDE SEQUENCE</scope>
    <source>
        <strain evidence="6">EGII</strain>
    </source>
</reference>
<keyword evidence="8" id="KW-1185">Reference proteome</keyword>
<evidence type="ECO:0000256" key="5">
    <source>
        <dbReference type="SAM" id="Phobius"/>
    </source>
</evidence>
<feature type="transmembrane region" description="Helical" evidence="5">
    <location>
        <begin position="29"/>
        <end position="47"/>
    </location>
</feature>
<evidence type="ECO:0000256" key="3">
    <source>
        <dbReference type="ARBA" id="ARBA00022989"/>
    </source>
</evidence>
<evidence type="ECO:0000313" key="8">
    <source>
        <dbReference type="Proteomes" id="UP000606786"/>
    </source>
</evidence>
<feature type="transmembrane region" description="Helical" evidence="5">
    <location>
        <begin position="351"/>
        <end position="373"/>
    </location>
</feature>
<dbReference type="EMBL" id="GAMC01015797">
    <property type="protein sequence ID" value="JAB90758.1"/>
    <property type="molecule type" value="mRNA"/>
</dbReference>
<dbReference type="GO" id="GO:0005886">
    <property type="term" value="C:plasma membrane"/>
    <property type="evidence" value="ECO:0007669"/>
    <property type="project" value="TreeGrafter"/>
</dbReference>
<dbReference type="PANTHER" id="PTHR10671">
    <property type="entry name" value="EPITHELIAL MEMBRANE PROTEIN-RELATED"/>
    <property type="match status" value="1"/>
</dbReference>
<sequence>MIRDVSSSTLGREEERKPLMAAYMFQRRVLFGCSLLMVLSLIMWIAAISTDRWVIITGGKGIFIPETRRFFMDSHSGLWRYCRHTKTPNALPTANVVRNFTSIAYVNPVTLMDAKLNASQLDFVRKFSEEFVDTPLTNFTESAKQRMFAHWVRNDIVEFEEFKKIFEKLVLNTTAARPEIVPVAEKPIVIDPLNVRAIESRKIFGSALKKVMVDSTFYYFVIPEVAQMAIFEGWNEKQYVPKLFWPYVRDLGVPAYVLDENQVILQLVPPQPPSRGREANGYVYQPVERCKYIDMFANSEALRNDPSIDLEVMEYIRTQASFACITVFVMTLGSIFSFYTFKNPRYMFKRLAGGIDLVAASTAVVVIQSLILSVEYTRNNLFYAYPEGAELTYGYGVYLAWFTFIVNLVCGLLFLWYSGKKKGAKAPNDEVAMADEPTIMGR</sequence>
<protein>
    <submittedName>
        <fullName evidence="6">(Mediterranean fruit fly) hypothetical protein</fullName>
    </submittedName>
</protein>
<evidence type="ECO:0000256" key="2">
    <source>
        <dbReference type="ARBA" id="ARBA00022692"/>
    </source>
</evidence>
<dbReference type="KEGG" id="ccat:101453543"/>
<accession>W8BC73</accession>
<gene>
    <name evidence="6" type="ORF">CCAP1982_LOCUS23237</name>
</gene>
<keyword evidence="2 5" id="KW-0812">Transmembrane</keyword>
<feature type="transmembrane region" description="Helical" evidence="5">
    <location>
        <begin position="393"/>
        <end position="417"/>
    </location>
</feature>